<sequence>MPRPVLPLLVAAAVAVSVAGCGGSGDDTATGAGSHRPAAPAASATSPSAPSPSPSRTGPTLPAAADGTDIHACYDGRCEVRVRAPQRIPLSPKTGFAKLTVTSITAQGMRVDTVGTNGSTGQATVSAQGGGYAIATLNGLEIATLGVLDGVAVIRLSPAG</sequence>
<proteinExistence type="predicted"/>
<feature type="signal peptide" evidence="2">
    <location>
        <begin position="1"/>
        <end position="19"/>
    </location>
</feature>
<evidence type="ECO:0000313" key="4">
    <source>
        <dbReference type="Proteomes" id="UP000614996"/>
    </source>
</evidence>
<feature type="compositionally biased region" description="Low complexity" evidence="1">
    <location>
        <begin position="26"/>
        <end position="60"/>
    </location>
</feature>
<accession>A0A8J4AFK8</accession>
<keyword evidence="2" id="KW-0732">Signal</keyword>
<dbReference type="AlphaFoldDB" id="A0A8J4AFK8"/>
<keyword evidence="4" id="KW-1185">Reference proteome</keyword>
<feature type="region of interest" description="Disordered" evidence="1">
    <location>
        <begin position="24"/>
        <end position="66"/>
    </location>
</feature>
<protein>
    <submittedName>
        <fullName evidence="3">Uncharacterized protein</fullName>
    </submittedName>
</protein>
<name>A0A8J4AFK8_9ACTN</name>
<evidence type="ECO:0000313" key="3">
    <source>
        <dbReference type="EMBL" id="GIL30193.1"/>
    </source>
</evidence>
<dbReference type="Proteomes" id="UP000614996">
    <property type="component" value="Unassembled WGS sequence"/>
</dbReference>
<dbReference type="EMBL" id="BOPO01000113">
    <property type="protein sequence ID" value="GIL30193.1"/>
    <property type="molecule type" value="Genomic_DNA"/>
</dbReference>
<dbReference type="RefSeq" id="WP_207127824.1">
    <property type="nucleotide sequence ID" value="NZ_BOPO01000113.1"/>
</dbReference>
<feature type="chain" id="PRO_5038649069" evidence="2">
    <location>
        <begin position="20"/>
        <end position="160"/>
    </location>
</feature>
<reference evidence="4" key="1">
    <citation type="journal article" date="2021" name="Int. J. Syst. Evol. Microbiol.">
        <title>Actinocatenispora comari sp. nov., an endophytic actinomycete isolated from aerial parts of Comarum salesowianum.</title>
        <authorList>
            <person name="Oyunbileg N."/>
            <person name="Iizaka Y."/>
            <person name="Hamada M."/>
            <person name="Davaapurev B.O."/>
            <person name="Fukumoto A."/>
            <person name="Tsetseg B."/>
            <person name="Kato F."/>
            <person name="Tamura T."/>
            <person name="Batkhuu J."/>
            <person name="Anzai Y."/>
        </authorList>
    </citation>
    <scope>NUCLEOTIDE SEQUENCE [LARGE SCALE GENOMIC DNA]</scope>
    <source>
        <strain evidence="4">NUM-2625</strain>
    </source>
</reference>
<dbReference type="PROSITE" id="PS51257">
    <property type="entry name" value="PROKAR_LIPOPROTEIN"/>
    <property type="match status" value="1"/>
</dbReference>
<gene>
    <name evidence="3" type="ORF">NUM_54470</name>
</gene>
<evidence type="ECO:0000256" key="1">
    <source>
        <dbReference type="SAM" id="MobiDB-lite"/>
    </source>
</evidence>
<evidence type="ECO:0000256" key="2">
    <source>
        <dbReference type="SAM" id="SignalP"/>
    </source>
</evidence>
<organism evidence="3 4">
    <name type="scientific">Actinocatenispora comari</name>
    <dbReference type="NCBI Taxonomy" id="2807577"/>
    <lineage>
        <taxon>Bacteria</taxon>
        <taxon>Bacillati</taxon>
        <taxon>Actinomycetota</taxon>
        <taxon>Actinomycetes</taxon>
        <taxon>Micromonosporales</taxon>
        <taxon>Micromonosporaceae</taxon>
        <taxon>Actinocatenispora</taxon>
    </lineage>
</organism>
<comment type="caution">
    <text evidence="3">The sequence shown here is derived from an EMBL/GenBank/DDBJ whole genome shotgun (WGS) entry which is preliminary data.</text>
</comment>